<sequence length="97" mass="11341">MYIATRDKELGDFLYGGPYPRGYPSGCERQLARRLQMLKAAGSLRDLAVPPANRLEKLSGDLAGYWSIRVNRQYRLVFRWNDEEQEAYDVYFTDYHA</sequence>
<evidence type="ECO:0000313" key="1">
    <source>
        <dbReference type="EMBL" id="KFI50676.1"/>
    </source>
</evidence>
<dbReference type="PANTHER" id="PTHR40266">
    <property type="entry name" value="TOXIN HIGB-1"/>
    <property type="match status" value="1"/>
</dbReference>
<dbReference type="SUPFAM" id="SSF143011">
    <property type="entry name" value="RelE-like"/>
    <property type="match status" value="1"/>
</dbReference>
<dbReference type="InterPro" id="IPR007711">
    <property type="entry name" value="HigB-1"/>
</dbReference>
<dbReference type="EMBL" id="JGYN01000014">
    <property type="protein sequence ID" value="KFI50676.1"/>
    <property type="molecule type" value="Genomic_DNA"/>
</dbReference>
<comment type="caution">
    <text evidence="1">The sequence shown here is derived from an EMBL/GenBank/DDBJ whole genome shotgun (WGS) entry which is preliminary data.</text>
</comment>
<name>A0A086ZVX6_9BIFI</name>
<accession>A0A086ZVX6</accession>
<protein>
    <submittedName>
        <fullName evidence="1">Killer protein</fullName>
    </submittedName>
</protein>
<keyword evidence="2" id="KW-1185">Reference proteome</keyword>
<proteinExistence type="predicted"/>
<dbReference type="InterPro" id="IPR035093">
    <property type="entry name" value="RelE/ParE_toxin_dom_sf"/>
</dbReference>
<dbReference type="Pfam" id="PF05015">
    <property type="entry name" value="HigB-like_toxin"/>
    <property type="match status" value="1"/>
</dbReference>
<dbReference type="Proteomes" id="UP000029108">
    <property type="component" value="Unassembled WGS sequence"/>
</dbReference>
<dbReference type="AlphaFoldDB" id="A0A086ZVX6"/>
<dbReference type="PANTHER" id="PTHR40266:SF2">
    <property type="entry name" value="TOXIN HIGB-1"/>
    <property type="match status" value="1"/>
</dbReference>
<organism evidence="1 2">
    <name type="scientific">Bifidobacterium biavatii DSM 23969</name>
    <dbReference type="NCBI Taxonomy" id="1437608"/>
    <lineage>
        <taxon>Bacteria</taxon>
        <taxon>Bacillati</taxon>
        <taxon>Actinomycetota</taxon>
        <taxon>Actinomycetes</taxon>
        <taxon>Bifidobacteriales</taxon>
        <taxon>Bifidobacteriaceae</taxon>
        <taxon>Bifidobacterium</taxon>
    </lineage>
</organism>
<dbReference type="STRING" id="1437608.GCA_000771645_01249"/>
<dbReference type="Gene3D" id="3.30.2310.20">
    <property type="entry name" value="RelE-like"/>
    <property type="match status" value="1"/>
</dbReference>
<evidence type="ECO:0000313" key="2">
    <source>
        <dbReference type="Proteomes" id="UP000029108"/>
    </source>
</evidence>
<dbReference type="RefSeq" id="WP_033495242.1">
    <property type="nucleotide sequence ID" value="NZ_JDUU01000024.1"/>
</dbReference>
<reference evidence="1 2" key="1">
    <citation type="submission" date="2014-03" db="EMBL/GenBank/DDBJ databases">
        <title>Genomics of Bifidobacteria.</title>
        <authorList>
            <person name="Ventura M."/>
            <person name="Milani C."/>
            <person name="Lugli G.A."/>
        </authorList>
    </citation>
    <scope>NUCLEOTIDE SEQUENCE [LARGE SCALE GENOMIC DNA]</scope>
    <source>
        <strain evidence="1 2">DSM 23969</strain>
    </source>
</reference>
<gene>
    <name evidence="1" type="ORF">BBIA_2024</name>
</gene>
<dbReference type="eggNOG" id="COG3549">
    <property type="taxonomic scope" value="Bacteria"/>
</dbReference>